<sequence>MRDVTLAIAGSGGDGVITAGDFIVQAAARKGLHAFMLKSYGPQIRGGESSARIRISDRPIYSQGDYVDFLVVFSWKDFNRFLDEIQLRKGAVVLYDEADTTPREEFPIDADLEVEYIAVPFKKMAAEEIKVPLTKNMVALGVISELLRLPLEAIKDAVMKKFGKRKPEAAQVNLQAIDLGKAWVNEHLPQGTQIALDAEGSGEPKLVMTGDDAVAFGAIHAGVKVFAGYPITPASPILEFLSKWLPHFGGAVVQTEDEIAAITYAIGASWAGKQAMTASSGPGIALKQEAFGLAAMAEIPLVVVNVQRVGPSTGIPSKSEQADLFQAIGGTHGDVPRVVLAPSDVEDNFQVAVEAFYLAEKYQIPVIILSDQFLGERSETVEAEVLFARKRVISRQLAGPNDLKDYKRYKLTDTGVSPMAVPGMPGGQHIISGLEHHEDGRPTSSGTLHQVMSEKRARKLPLIAEESGFVRVYGDEDAELAVLAWGSSKGAVREAVERAQEAGIKVKAIVPQLIYPIPEKAFDEALKGVTRAVVVELSFGAQFYRYLRAYYDGLPKETHSYARSGANPLLVSEVFDTIKEHAAALGSLQEA</sequence>
<name>A0A511RLA5_9DEIN</name>
<evidence type="ECO:0000259" key="2">
    <source>
        <dbReference type="Pfam" id="PF01558"/>
    </source>
</evidence>
<evidence type="ECO:0000256" key="1">
    <source>
        <dbReference type="ARBA" id="ARBA00023002"/>
    </source>
</evidence>
<evidence type="ECO:0000313" key="6">
    <source>
        <dbReference type="Proteomes" id="UP000321827"/>
    </source>
</evidence>
<reference evidence="5 6" key="1">
    <citation type="submission" date="2019-07" db="EMBL/GenBank/DDBJ databases">
        <title>Whole genome shotgun sequence of Oceanithermus desulfurans NBRC 100063.</title>
        <authorList>
            <person name="Hosoyama A."/>
            <person name="Uohara A."/>
            <person name="Ohji S."/>
            <person name="Ichikawa N."/>
        </authorList>
    </citation>
    <scope>NUCLEOTIDE SEQUENCE [LARGE SCALE GENOMIC DNA]</scope>
    <source>
        <strain evidence="5 6">NBRC 100063</strain>
    </source>
</reference>
<dbReference type="InterPro" id="IPR019752">
    <property type="entry name" value="Pyrv/ketoisovalerate_OxRed_cat"/>
</dbReference>
<dbReference type="AlphaFoldDB" id="A0A511RLA5"/>
<dbReference type="SUPFAM" id="SSF52518">
    <property type="entry name" value="Thiamin diphosphate-binding fold (THDP-binding)"/>
    <property type="match status" value="1"/>
</dbReference>
<feature type="domain" description="Pyruvate:ferredoxin oxidoreductase core" evidence="4">
    <location>
        <begin position="478"/>
        <end position="540"/>
    </location>
</feature>
<dbReference type="Pfam" id="PF17147">
    <property type="entry name" value="PFOR_II"/>
    <property type="match status" value="1"/>
</dbReference>
<dbReference type="InterPro" id="IPR022367">
    <property type="entry name" value="2-oxoacid/accept_OxRdtase_asu"/>
</dbReference>
<dbReference type="CDD" id="cd07034">
    <property type="entry name" value="TPP_PYR_PFOR_IOR-alpha_like"/>
    <property type="match status" value="1"/>
</dbReference>
<feature type="domain" description="Pyruvate/ketoisovalerate oxidoreductase catalytic" evidence="2">
    <location>
        <begin position="12"/>
        <end position="180"/>
    </location>
</feature>
<dbReference type="PANTHER" id="PTHR32154:SF20">
    <property type="entry name" value="2-OXOGLUTARATE OXIDOREDUCTASE SUBUNIT KORA"/>
    <property type="match status" value="1"/>
</dbReference>
<dbReference type="SUPFAM" id="SSF52922">
    <property type="entry name" value="TK C-terminal domain-like"/>
    <property type="match status" value="1"/>
</dbReference>
<dbReference type="OrthoDB" id="9794954at2"/>
<gene>
    <name evidence="5" type="ORF">ODE01S_18830</name>
</gene>
<dbReference type="RefSeq" id="WP_147148195.1">
    <property type="nucleotide sequence ID" value="NZ_BJXN01000014.1"/>
</dbReference>
<dbReference type="Gene3D" id="3.40.920.10">
    <property type="entry name" value="Pyruvate-ferredoxin oxidoreductase, PFOR, domain III"/>
    <property type="match status" value="1"/>
</dbReference>
<evidence type="ECO:0000259" key="4">
    <source>
        <dbReference type="Pfam" id="PF17147"/>
    </source>
</evidence>
<dbReference type="SUPFAM" id="SSF53323">
    <property type="entry name" value="Pyruvate-ferredoxin oxidoreductase, PFOR, domain III"/>
    <property type="match status" value="1"/>
</dbReference>
<dbReference type="Pfam" id="PF01855">
    <property type="entry name" value="POR_N"/>
    <property type="match status" value="1"/>
</dbReference>
<dbReference type="GO" id="GO:0006979">
    <property type="term" value="P:response to oxidative stress"/>
    <property type="evidence" value="ECO:0007669"/>
    <property type="project" value="TreeGrafter"/>
</dbReference>
<dbReference type="GO" id="GO:0016903">
    <property type="term" value="F:oxidoreductase activity, acting on the aldehyde or oxo group of donors"/>
    <property type="evidence" value="ECO:0007669"/>
    <property type="project" value="InterPro"/>
</dbReference>
<dbReference type="Proteomes" id="UP000321827">
    <property type="component" value="Unassembled WGS sequence"/>
</dbReference>
<dbReference type="InterPro" id="IPR033412">
    <property type="entry name" value="PFOR_II"/>
</dbReference>
<feature type="domain" description="Pyruvate flavodoxin/ferredoxin oxidoreductase pyrimidine binding" evidence="3">
    <location>
        <begin position="217"/>
        <end position="445"/>
    </location>
</feature>
<comment type="caution">
    <text evidence="5">The sequence shown here is derived from an EMBL/GenBank/DDBJ whole genome shotgun (WGS) entry which is preliminary data.</text>
</comment>
<dbReference type="PANTHER" id="PTHR32154">
    <property type="entry name" value="PYRUVATE-FLAVODOXIN OXIDOREDUCTASE-RELATED"/>
    <property type="match status" value="1"/>
</dbReference>
<keyword evidence="1" id="KW-0560">Oxidoreductase</keyword>
<dbReference type="InterPro" id="IPR050722">
    <property type="entry name" value="Pyruvate:ferred/Flavod_OxRd"/>
</dbReference>
<dbReference type="InterPro" id="IPR009014">
    <property type="entry name" value="Transketo_C/PFOR_II"/>
</dbReference>
<evidence type="ECO:0000259" key="3">
    <source>
        <dbReference type="Pfam" id="PF01855"/>
    </source>
</evidence>
<dbReference type="Gene3D" id="3.40.50.970">
    <property type="match status" value="1"/>
</dbReference>
<dbReference type="InterPro" id="IPR002869">
    <property type="entry name" value="Pyrv_flavodox_OxRed_cen"/>
</dbReference>
<dbReference type="Gene3D" id="3.40.50.920">
    <property type="match status" value="1"/>
</dbReference>
<dbReference type="Pfam" id="PF01558">
    <property type="entry name" value="POR"/>
    <property type="match status" value="1"/>
</dbReference>
<organism evidence="5 6">
    <name type="scientific">Oceanithermus desulfurans NBRC 100063</name>
    <dbReference type="NCBI Taxonomy" id="1227550"/>
    <lineage>
        <taxon>Bacteria</taxon>
        <taxon>Thermotogati</taxon>
        <taxon>Deinococcota</taxon>
        <taxon>Deinococci</taxon>
        <taxon>Thermales</taxon>
        <taxon>Thermaceae</taxon>
        <taxon>Oceanithermus</taxon>
    </lineage>
</organism>
<dbReference type="EMBL" id="BJXN01000014">
    <property type="protein sequence ID" value="GEM90449.1"/>
    <property type="molecule type" value="Genomic_DNA"/>
</dbReference>
<accession>A0A511RLA5</accession>
<dbReference type="InterPro" id="IPR002880">
    <property type="entry name" value="Pyrv_Fd/Flavodoxin_OxRdtase_N"/>
</dbReference>
<dbReference type="NCBIfam" id="TIGR03710">
    <property type="entry name" value="OAFO_sf"/>
    <property type="match status" value="1"/>
</dbReference>
<proteinExistence type="predicted"/>
<dbReference type="InterPro" id="IPR029061">
    <property type="entry name" value="THDP-binding"/>
</dbReference>
<evidence type="ECO:0000313" key="5">
    <source>
        <dbReference type="EMBL" id="GEM90449.1"/>
    </source>
</evidence>
<protein>
    <submittedName>
        <fullName evidence="5">2-oxoglutarate synthase</fullName>
    </submittedName>
</protein>
<dbReference type="FunFam" id="3.40.50.970:FF:000022">
    <property type="entry name" value="2-oxoglutarate ferredoxin oxidoreductase alpha subunit"/>
    <property type="match status" value="1"/>
</dbReference>